<keyword evidence="7" id="KW-1185">Reference proteome</keyword>
<dbReference type="PANTHER" id="PTHR45339:SF1">
    <property type="entry name" value="HYBRID SIGNAL TRANSDUCTION HISTIDINE KINASE J"/>
    <property type="match status" value="1"/>
</dbReference>
<evidence type="ECO:0000256" key="4">
    <source>
        <dbReference type="SAM" id="MobiDB-lite"/>
    </source>
</evidence>
<sequence>MLASQKAYQLLSQTLLQCIDTTLHALWQPLYAQVRVPVSAPTLQAVVHSTVAVQWLGAWLSLSAAPTAIPIPEAPVSLSAHVEDLAQLAADVVTTGAAANRVELFLTAPVQLGIDSATDAGHVQRFLIGEGPHDMSLPWFPSAYYGVATHTILVHVLSWLVHLSAQDSRVIVLPVTYANSSDARIDFFFDSTMPPDMTAWPSWLGPQADLQHVLDELGMMATQGLLRKEDLDALPLLAPLKGATHATYLRISLRRPRSIDLISSVPASVADGAPSLVRLVHGLPLETMRAHLTHRRVLLLGSQRGGEALLPQLQSYLLELGCDAEYAPNTPPSKALSKVEDVLSPERLGGGKSDGVITPEGSSTATSAEATPAEEIPSMLDAAGRTYDLVILHDNAPMLHALLSTSITVPIIYFATPMKLERLAAEAFGAHVVFLPEPVGHIRLMWALFTAWFAYDATTSTYLSRDGVVLPASARPPQGYGHAVSRSSSMMDSNVSTPGSTSSQEVLQRPGNSRESSSSSFSHLLTNDSNDELSIDQLHISSPFSAPVPQRAETDESHSEPISPRTVVEDSLRTPVQRLQEPPDYFTKAVSQLATQPSNSGLVIRSADGRAAGIFFHPPTESEADGAPVANAPPSKPELERKYDGEAESSFDLAVPPGGPAMSSPSLGSDAAPSPGTELSLSNTTFCTEPVDAVLGRTDPVHGERLYPSGHVLQPVGFETILGIDPKAVPEGPVAVVPPAESLDISRTLAMERPPSMERPGAPKSIQLPPPPSIPSQKKSEVVKGQPTPFSHLPPKLKRTSAQPQSGLLIGGAFSREEAPKEAASMSTTPGRHSPTPSMRTQRRKMALRDDFLPPVKVLIVEDNVINQRILSTFLRKRQIKYDIAKDGREAIEKWSQGDFHLILMDIQLPVLDGIEATKEIRRLEHVARGSPTQENTTPSLPTLASRHSVIIVALTASVLNSDRVAALAAGCNDFLNKPVSLPWLQRKILEWGSMQYLLHAGRAAFELPPSPGGRLNRPRRSIDRALDEKAQQVAERLHLSPPLMARQSDV</sequence>
<name>A0AAF0EUU3_9BASI</name>
<evidence type="ECO:0000256" key="2">
    <source>
        <dbReference type="ARBA" id="ARBA00023012"/>
    </source>
</evidence>
<feature type="compositionally biased region" description="Polar residues" evidence="4">
    <location>
        <begin position="497"/>
        <end position="506"/>
    </location>
</feature>
<dbReference type="CDD" id="cd17546">
    <property type="entry name" value="REC_hyHK_CKI1_RcsC-like"/>
    <property type="match status" value="1"/>
</dbReference>
<feature type="modified residue" description="4-aspartylphosphate" evidence="3">
    <location>
        <position position="906"/>
    </location>
</feature>
<dbReference type="PROSITE" id="PS50110">
    <property type="entry name" value="RESPONSE_REGULATORY"/>
    <property type="match status" value="1"/>
</dbReference>
<feature type="compositionally biased region" description="Low complexity" evidence="4">
    <location>
        <begin position="358"/>
        <end position="372"/>
    </location>
</feature>
<feature type="compositionally biased region" description="Low complexity" evidence="4">
    <location>
        <begin position="513"/>
        <end position="522"/>
    </location>
</feature>
<dbReference type="GO" id="GO:0000156">
    <property type="term" value="F:phosphorelay response regulator activity"/>
    <property type="evidence" value="ECO:0007669"/>
    <property type="project" value="UniProtKB-ARBA"/>
</dbReference>
<accession>A0AAF0EUU3</accession>
<keyword evidence="2" id="KW-0902">Two-component regulatory system</keyword>
<feature type="region of interest" description="Disordered" evidence="4">
    <location>
        <begin position="345"/>
        <end position="372"/>
    </location>
</feature>
<evidence type="ECO:0000256" key="1">
    <source>
        <dbReference type="ARBA" id="ARBA00022553"/>
    </source>
</evidence>
<keyword evidence="1 3" id="KW-0597">Phosphoprotein</keyword>
<dbReference type="EMBL" id="CP119958">
    <property type="protein sequence ID" value="WFD37270.1"/>
    <property type="molecule type" value="Genomic_DNA"/>
</dbReference>
<dbReference type="InterPro" id="IPR001789">
    <property type="entry name" value="Sig_transdc_resp-reg_receiver"/>
</dbReference>
<feature type="region of interest" description="Disordered" evidence="4">
    <location>
        <begin position="617"/>
        <end position="682"/>
    </location>
</feature>
<dbReference type="SUPFAM" id="SSF52172">
    <property type="entry name" value="CheY-like"/>
    <property type="match status" value="1"/>
</dbReference>
<feature type="compositionally biased region" description="Low complexity" evidence="4">
    <location>
        <begin position="484"/>
        <end position="496"/>
    </location>
</feature>
<dbReference type="Proteomes" id="UP001217754">
    <property type="component" value="Chromosome 1"/>
</dbReference>
<dbReference type="RefSeq" id="XP_060120167.1">
    <property type="nucleotide sequence ID" value="XM_060264184.1"/>
</dbReference>
<feature type="region of interest" description="Disordered" evidence="4">
    <location>
        <begin position="474"/>
        <end position="526"/>
    </location>
</feature>
<dbReference type="Pfam" id="PF00072">
    <property type="entry name" value="Response_reg"/>
    <property type="match status" value="1"/>
</dbReference>
<feature type="compositionally biased region" description="Polar residues" evidence="4">
    <location>
        <begin position="825"/>
        <end position="840"/>
    </location>
</feature>
<gene>
    <name evidence="6" type="primary">MgSsk1</name>
    <name evidence="6" type="ORF">MJAP1_000214</name>
</gene>
<organism evidence="6 7">
    <name type="scientific">Malassezia japonica</name>
    <dbReference type="NCBI Taxonomy" id="223818"/>
    <lineage>
        <taxon>Eukaryota</taxon>
        <taxon>Fungi</taxon>
        <taxon>Dikarya</taxon>
        <taxon>Basidiomycota</taxon>
        <taxon>Ustilaginomycotina</taxon>
        <taxon>Malasseziomycetes</taxon>
        <taxon>Malasseziales</taxon>
        <taxon>Malasseziaceae</taxon>
        <taxon>Malassezia</taxon>
    </lineage>
</organism>
<reference evidence="6" key="1">
    <citation type="submission" date="2023-03" db="EMBL/GenBank/DDBJ databases">
        <title>Mating type loci evolution in Malassezia.</title>
        <authorList>
            <person name="Coelho M.A."/>
        </authorList>
    </citation>
    <scope>NUCLEOTIDE SEQUENCE</scope>
    <source>
        <strain evidence="6">CBS 9431</strain>
    </source>
</reference>
<dbReference type="PANTHER" id="PTHR45339">
    <property type="entry name" value="HYBRID SIGNAL TRANSDUCTION HISTIDINE KINASE J"/>
    <property type="match status" value="1"/>
</dbReference>
<feature type="region of interest" description="Disordered" evidence="4">
    <location>
        <begin position="753"/>
        <end position="804"/>
    </location>
</feature>
<dbReference type="SMART" id="SM00448">
    <property type="entry name" value="REC"/>
    <property type="match status" value="1"/>
</dbReference>
<dbReference type="FunFam" id="3.40.50.2300:FF:000146">
    <property type="entry name" value="Putative two-component response regulator SSK1p"/>
    <property type="match status" value="1"/>
</dbReference>
<evidence type="ECO:0000259" key="5">
    <source>
        <dbReference type="PROSITE" id="PS50110"/>
    </source>
</evidence>
<dbReference type="AlphaFoldDB" id="A0AAF0EUU3"/>
<dbReference type="GeneID" id="85223863"/>
<feature type="region of interest" description="Disordered" evidence="4">
    <location>
        <begin position="544"/>
        <end position="570"/>
    </location>
</feature>
<proteinExistence type="predicted"/>
<evidence type="ECO:0000313" key="6">
    <source>
        <dbReference type="EMBL" id="WFD37270.1"/>
    </source>
</evidence>
<dbReference type="Gene3D" id="3.40.50.2300">
    <property type="match status" value="1"/>
</dbReference>
<feature type="domain" description="Response regulatory" evidence="5">
    <location>
        <begin position="857"/>
        <end position="993"/>
    </location>
</feature>
<evidence type="ECO:0000256" key="3">
    <source>
        <dbReference type="PROSITE-ProRule" id="PRU00169"/>
    </source>
</evidence>
<evidence type="ECO:0000313" key="7">
    <source>
        <dbReference type="Proteomes" id="UP001217754"/>
    </source>
</evidence>
<feature type="region of interest" description="Disordered" evidence="4">
    <location>
        <begin position="818"/>
        <end position="842"/>
    </location>
</feature>
<dbReference type="InterPro" id="IPR011006">
    <property type="entry name" value="CheY-like_superfamily"/>
</dbReference>
<protein>
    <submittedName>
        <fullName evidence="6">Two-component response regulator SSK1p</fullName>
    </submittedName>
</protein>